<dbReference type="RefSeq" id="WP_141275537.1">
    <property type="nucleotide sequence ID" value="NZ_BJMM01000020.1"/>
</dbReference>
<dbReference type="AlphaFoldDB" id="A0A4Y3R1I8"/>
<keyword evidence="2" id="KW-0472">Membrane</keyword>
<sequence length="66" mass="7443">MRRRSKLPVPPPNPYGAHPGAGWAPPKPQRMKKVKEPPTCSRMIAWALLAYLLLFLVIPELIDLLT</sequence>
<protein>
    <submittedName>
        <fullName evidence="3">Uncharacterized protein</fullName>
    </submittedName>
</protein>
<dbReference type="EMBL" id="BJMM01000020">
    <property type="protein sequence ID" value="GEB51441.1"/>
    <property type="molecule type" value="Genomic_DNA"/>
</dbReference>
<dbReference type="Proteomes" id="UP000319210">
    <property type="component" value="Unassembled WGS sequence"/>
</dbReference>
<gene>
    <name evidence="3" type="ORF">SCA03_39920</name>
</gene>
<reference evidence="3 4" key="1">
    <citation type="submission" date="2019-06" db="EMBL/GenBank/DDBJ databases">
        <title>Whole genome shotgun sequence of Streptomyces cacaoi subsp. cacaoi NBRC 12748.</title>
        <authorList>
            <person name="Hosoyama A."/>
            <person name="Uohara A."/>
            <person name="Ohji S."/>
            <person name="Ichikawa N."/>
        </authorList>
    </citation>
    <scope>NUCLEOTIDE SEQUENCE [LARGE SCALE GENOMIC DNA]</scope>
    <source>
        <strain evidence="3 4">NBRC 12748</strain>
    </source>
</reference>
<organism evidence="3 4">
    <name type="scientific">Streptomyces cacaoi</name>
    <dbReference type="NCBI Taxonomy" id="1898"/>
    <lineage>
        <taxon>Bacteria</taxon>
        <taxon>Bacillati</taxon>
        <taxon>Actinomycetota</taxon>
        <taxon>Actinomycetes</taxon>
        <taxon>Kitasatosporales</taxon>
        <taxon>Streptomycetaceae</taxon>
        <taxon>Streptomyces</taxon>
    </lineage>
</organism>
<comment type="caution">
    <text evidence="3">The sequence shown here is derived from an EMBL/GenBank/DDBJ whole genome shotgun (WGS) entry which is preliminary data.</text>
</comment>
<keyword evidence="2" id="KW-0812">Transmembrane</keyword>
<feature type="region of interest" description="Disordered" evidence="1">
    <location>
        <begin position="1"/>
        <end position="35"/>
    </location>
</feature>
<accession>A0A4Y3R1I8</accession>
<name>A0A4Y3R1I8_STRCI</name>
<evidence type="ECO:0000313" key="4">
    <source>
        <dbReference type="Proteomes" id="UP000319210"/>
    </source>
</evidence>
<proteinExistence type="predicted"/>
<keyword evidence="2" id="KW-1133">Transmembrane helix</keyword>
<evidence type="ECO:0000256" key="2">
    <source>
        <dbReference type="SAM" id="Phobius"/>
    </source>
</evidence>
<keyword evidence="4" id="KW-1185">Reference proteome</keyword>
<evidence type="ECO:0000256" key="1">
    <source>
        <dbReference type="SAM" id="MobiDB-lite"/>
    </source>
</evidence>
<feature type="transmembrane region" description="Helical" evidence="2">
    <location>
        <begin position="43"/>
        <end position="62"/>
    </location>
</feature>
<evidence type="ECO:0000313" key="3">
    <source>
        <dbReference type="EMBL" id="GEB51441.1"/>
    </source>
</evidence>